<evidence type="ECO:0000313" key="2">
    <source>
        <dbReference type="EMBL" id="CAE8626378.1"/>
    </source>
</evidence>
<feature type="region of interest" description="Disordered" evidence="1">
    <location>
        <begin position="899"/>
        <end position="947"/>
    </location>
</feature>
<evidence type="ECO:0000256" key="1">
    <source>
        <dbReference type="SAM" id="MobiDB-lite"/>
    </source>
</evidence>
<feature type="non-terminal residue" evidence="2">
    <location>
        <position position="1253"/>
    </location>
</feature>
<dbReference type="EMBL" id="CAJNNV010028961">
    <property type="protein sequence ID" value="CAE8626378.1"/>
    <property type="molecule type" value="Genomic_DNA"/>
</dbReference>
<dbReference type="AlphaFoldDB" id="A0A813GMS0"/>
<comment type="caution">
    <text evidence="2">The sequence shown here is derived from an EMBL/GenBank/DDBJ whole genome shotgun (WGS) entry which is preliminary data.</text>
</comment>
<gene>
    <name evidence="2" type="ORF">PGLA1383_LOCUS43308</name>
</gene>
<feature type="region of interest" description="Disordered" evidence="1">
    <location>
        <begin position="239"/>
        <end position="263"/>
    </location>
</feature>
<organism evidence="2 3">
    <name type="scientific">Polarella glacialis</name>
    <name type="common">Dinoflagellate</name>
    <dbReference type="NCBI Taxonomy" id="89957"/>
    <lineage>
        <taxon>Eukaryota</taxon>
        <taxon>Sar</taxon>
        <taxon>Alveolata</taxon>
        <taxon>Dinophyceae</taxon>
        <taxon>Suessiales</taxon>
        <taxon>Suessiaceae</taxon>
        <taxon>Polarella</taxon>
    </lineage>
</organism>
<dbReference type="OMA" id="CIVGHAT"/>
<proteinExistence type="predicted"/>
<protein>
    <submittedName>
        <fullName evidence="2">Uncharacterized protein</fullName>
    </submittedName>
</protein>
<accession>A0A813GMS0</accession>
<name>A0A813GMS0_POLGL</name>
<reference evidence="2" key="1">
    <citation type="submission" date="2021-02" db="EMBL/GenBank/DDBJ databases">
        <authorList>
            <person name="Dougan E. K."/>
            <person name="Rhodes N."/>
            <person name="Thang M."/>
            <person name="Chan C."/>
        </authorList>
    </citation>
    <scope>NUCLEOTIDE SEQUENCE</scope>
</reference>
<evidence type="ECO:0000313" key="3">
    <source>
        <dbReference type="Proteomes" id="UP000654075"/>
    </source>
</evidence>
<dbReference type="Proteomes" id="UP000654075">
    <property type="component" value="Unassembled WGS sequence"/>
</dbReference>
<sequence>LWVKCELLREADAPEYSDMRKKLFGIIIPFELLDSHEVDDEVEFRNRLLGKKMPELRAEEEVSVKEESSKVRMLWVDYDAHGERDKVWREVVCESSSQVYLDFPLEGPPTCLHLIRHIERIGGDPYLWLQIWLRAKKLEESDRVAHEMKVLVDVLYYGGIYDQFNMPALISMEVVCRQLQLIVEVYANPARPSWENARLYASQGSTEEIISPVFKSWAAKRNKEEAEIVSARTRARDLRGSGALASEEVQNRRGPEAGQDGRGARGISILCQFWSFQTITGSRSEKRWFRRGARLRREGREALHNLNWLAGFSEASEASQFPPPDGAQTDALQYVEGLVKSWEPTSAPPAPEAALKRLLKGRTDYSAATDIARASYQSALISMSDDLHSCPQLEGSNRLQTLCSNTTESFDMHSHFGYTMQYTLKPRDYVGCFFVWKSNRTKQRLILDARLPNLRFRDPPGVDLCSAESFSRIEAELDSEIDSLGPACAVLVRRVIMAFGFADVKDCFHRRRWPQWLAEYFCFDAVPAGPVGLGGMIEDGRLRSECDMIYQCAGSSVTGFTWSLFFAQRINEYQVSLTKVLCNATLISDRGACLVFSSERPEPVGYFVYVDNLGVLCQRQDKTQATMDEFDLSFDDLGLDLHDGEVTVGFAATLGCELDINKLQSRCQHDRYWRIKQGINGMLRRGRASGRTIEAVVGHATFCSLTCRRTICVWNVVYKFISSNYDRVARLWPSIVEELRCFAGFIPFLVADWARPWNNLVSASDANDVGYGVSTAKWPRAKVVAIGRVLERSRFRRTLGHNARESALTAAGFERDEDSTSGRCARQLRKMPCWRRGGNCGRTSRRSQQLDCGVNYGNLGSGGLGTGLKRTSSSYEEEQGTSRVICSGAAEAHAASSTVDSAAAGHGAGICDTGGRSEAPPLQAATEAQRRDGHIVRAGGASTTRRKGIDVERERLVRERGRAGRKKRAGIKEAHQVQDLQAFLDDATRARLPLVTDGQTDEAPVKYFKKEYLAGSQAHLGNRVMAAFLDRWSEFGRLGKRKTPRAWRALKGWRRLTPGKNRKVHALPVWAAITWRMIVRRQVRMGIFILVQVSTYARPGELIRLTRNSLIPPTQGVTKYWSLLLSPEEKVERSKTGNSDDSLLFDSPCLQWLGPALHVMKQGPAEENLWGFDFPSVCKTVPELLSGSADPRGALPSQAQWAQHRQGAGIVNAGRNSKARQRTLFQACEDHIEVIALGSAFPELTLPPAIGGQ</sequence>
<keyword evidence="3" id="KW-1185">Reference proteome</keyword>
<dbReference type="OrthoDB" id="413898at2759"/>